<dbReference type="EMBL" id="CAJGYM010000278">
    <property type="protein sequence ID" value="CAD6200266.1"/>
    <property type="molecule type" value="Genomic_DNA"/>
</dbReference>
<proteinExistence type="predicted"/>
<dbReference type="Proteomes" id="UP000835052">
    <property type="component" value="Unassembled WGS sequence"/>
</dbReference>
<gene>
    <name evidence="1" type="ORF">CAUJ_LOCUS16163</name>
</gene>
<name>A0A8S1HVX6_9PELO</name>
<comment type="caution">
    <text evidence="1">The sequence shown here is derived from an EMBL/GenBank/DDBJ whole genome shotgun (WGS) entry which is preliminary data.</text>
</comment>
<dbReference type="AlphaFoldDB" id="A0A8S1HVX6"/>
<organism evidence="1 2">
    <name type="scientific">Caenorhabditis auriculariae</name>
    <dbReference type="NCBI Taxonomy" id="2777116"/>
    <lineage>
        <taxon>Eukaryota</taxon>
        <taxon>Metazoa</taxon>
        <taxon>Ecdysozoa</taxon>
        <taxon>Nematoda</taxon>
        <taxon>Chromadorea</taxon>
        <taxon>Rhabditida</taxon>
        <taxon>Rhabditina</taxon>
        <taxon>Rhabditomorpha</taxon>
        <taxon>Rhabditoidea</taxon>
        <taxon>Rhabditidae</taxon>
        <taxon>Peloderinae</taxon>
        <taxon>Caenorhabditis</taxon>
    </lineage>
</organism>
<sequence length="134" mass="14781">MTFASHYYWSGPKSTQQNLVAFESGGEICFGRIGAIAKLLPCDEVLVSVEKLGLADPKKLIFDYLDSSTQQSSDILKAVLTRYITGPACFCGEIAKDFNGFAIVPLDSIISTAAIIPLMNKNYYFAIPNKRCWQ</sequence>
<keyword evidence="2" id="KW-1185">Reference proteome</keyword>
<reference evidence="1" key="1">
    <citation type="submission" date="2020-10" db="EMBL/GenBank/DDBJ databases">
        <authorList>
            <person name="Kikuchi T."/>
        </authorList>
    </citation>
    <scope>NUCLEOTIDE SEQUENCE</scope>
    <source>
        <strain evidence="1">NKZ352</strain>
    </source>
</reference>
<evidence type="ECO:0000313" key="2">
    <source>
        <dbReference type="Proteomes" id="UP000835052"/>
    </source>
</evidence>
<evidence type="ECO:0000313" key="1">
    <source>
        <dbReference type="EMBL" id="CAD6200266.1"/>
    </source>
</evidence>
<protein>
    <submittedName>
        <fullName evidence="1">Uncharacterized protein</fullName>
    </submittedName>
</protein>
<accession>A0A8S1HVX6</accession>